<dbReference type="SMART" id="SM00065">
    <property type="entry name" value="GAF"/>
    <property type="match status" value="1"/>
</dbReference>
<accession>A0AAP2CQ78</accession>
<dbReference type="InterPro" id="IPR029016">
    <property type="entry name" value="GAF-like_dom_sf"/>
</dbReference>
<gene>
    <name evidence="2" type="ORF">IV417_14180</name>
</gene>
<dbReference type="AlphaFoldDB" id="A0AAP2CQ78"/>
<dbReference type="RefSeq" id="WP_327794764.1">
    <property type="nucleotide sequence ID" value="NZ_JADQAZ010000003.1"/>
</dbReference>
<dbReference type="InterPro" id="IPR003018">
    <property type="entry name" value="GAF"/>
</dbReference>
<dbReference type="PANTHER" id="PTHR43102:SF2">
    <property type="entry name" value="GAF DOMAIN-CONTAINING PROTEIN"/>
    <property type="match status" value="1"/>
</dbReference>
<dbReference type="SUPFAM" id="SSF55874">
    <property type="entry name" value="ATPase domain of HSP90 chaperone/DNA topoisomerase II/histidine kinase"/>
    <property type="match status" value="1"/>
</dbReference>
<dbReference type="Pfam" id="PF01590">
    <property type="entry name" value="GAF"/>
    <property type="match status" value="1"/>
</dbReference>
<evidence type="ECO:0000313" key="3">
    <source>
        <dbReference type="Proteomes" id="UP001315686"/>
    </source>
</evidence>
<dbReference type="InterPro" id="IPR036890">
    <property type="entry name" value="HATPase_C_sf"/>
</dbReference>
<evidence type="ECO:0000313" key="2">
    <source>
        <dbReference type="EMBL" id="MBT0958534.1"/>
    </source>
</evidence>
<protein>
    <submittedName>
        <fullName evidence="2">ATP-binding protein</fullName>
    </submittedName>
</protein>
<keyword evidence="2" id="KW-0067">ATP-binding</keyword>
<evidence type="ECO:0000259" key="1">
    <source>
        <dbReference type="SMART" id="SM00065"/>
    </source>
</evidence>
<name>A0AAP2CQ78_9RHOB</name>
<dbReference type="EMBL" id="JADQAZ010000003">
    <property type="protein sequence ID" value="MBT0958534.1"/>
    <property type="molecule type" value="Genomic_DNA"/>
</dbReference>
<dbReference type="Proteomes" id="UP001315686">
    <property type="component" value="Unassembled WGS sequence"/>
</dbReference>
<dbReference type="Pfam" id="PF13581">
    <property type="entry name" value="HATPase_c_2"/>
    <property type="match status" value="1"/>
</dbReference>
<proteinExistence type="predicted"/>
<organism evidence="2 3">
    <name type="scientific">Harenicola maris</name>
    <dbReference type="NCBI Taxonomy" id="2841044"/>
    <lineage>
        <taxon>Bacteria</taxon>
        <taxon>Pseudomonadati</taxon>
        <taxon>Pseudomonadota</taxon>
        <taxon>Alphaproteobacteria</taxon>
        <taxon>Rhodobacterales</taxon>
        <taxon>Paracoccaceae</taxon>
        <taxon>Harenicola</taxon>
    </lineage>
</organism>
<dbReference type="GO" id="GO:0005524">
    <property type="term" value="F:ATP binding"/>
    <property type="evidence" value="ECO:0007669"/>
    <property type="project" value="UniProtKB-KW"/>
</dbReference>
<dbReference type="SUPFAM" id="SSF55781">
    <property type="entry name" value="GAF domain-like"/>
    <property type="match status" value="1"/>
</dbReference>
<sequence>MLADKHPDQKQRLATLRSYDILDTQNEADFDDIVALASAICDVPVSLISLVDDDRQWFKAQVGFEPPETEMDQSVCSHAILEEEFLEVPDMAADSRTADNPLHVADPNVQFYAGANLIAPNGMPIGTLCVLDTKPRKLSAFQKQALQTLSRQVMTQLELRKRLMLEDALRSETDHRVKNSLQTIASIMRVAARRVDDPAALDVLELIERRIAAVASLHSELAESEGGNRVDTRAYLTRLVELMEEVAPDHVSFAVEADDRPIRARKASAIGMIVSEFVANSIKHAFPDGQAGRVSISLSYGEGGGWTLRCCDDGVGRDPAGGEDRPEDTGLGAMLMSSAADQLDGGLEYTVADGGTNLTVEFAGV</sequence>
<dbReference type="InterPro" id="IPR011495">
    <property type="entry name" value="Sig_transdc_His_kin_sub2_dim/P"/>
</dbReference>
<reference evidence="2 3" key="1">
    <citation type="journal article" date="2021" name="Arch. Microbiol.">
        <title>Harenicola maris gen. nov., sp. nov. isolated from the Sea of Japan shallow sediments.</title>
        <authorList>
            <person name="Romanenko L.A."/>
            <person name="Kurilenko V.V."/>
            <person name="Chernysheva N.Y."/>
            <person name="Tekutyeva L.A."/>
            <person name="Velansky P.V."/>
            <person name="Svetashev V.I."/>
            <person name="Isaeva M.P."/>
        </authorList>
    </citation>
    <scope>NUCLEOTIDE SEQUENCE [LARGE SCALE GENOMIC DNA]</scope>
    <source>
        <strain evidence="2 3">KMM 3653</strain>
    </source>
</reference>
<dbReference type="PANTHER" id="PTHR43102">
    <property type="entry name" value="SLR1143 PROTEIN"/>
    <property type="match status" value="1"/>
</dbReference>
<comment type="caution">
    <text evidence="2">The sequence shown here is derived from an EMBL/GenBank/DDBJ whole genome shotgun (WGS) entry which is preliminary data.</text>
</comment>
<dbReference type="InterPro" id="IPR003594">
    <property type="entry name" value="HATPase_dom"/>
</dbReference>
<keyword evidence="3" id="KW-1185">Reference proteome</keyword>
<dbReference type="Gene3D" id="3.30.565.10">
    <property type="entry name" value="Histidine kinase-like ATPase, C-terminal domain"/>
    <property type="match status" value="1"/>
</dbReference>
<dbReference type="Gene3D" id="3.30.450.40">
    <property type="match status" value="1"/>
</dbReference>
<dbReference type="Pfam" id="PF07568">
    <property type="entry name" value="HisKA_2"/>
    <property type="match status" value="1"/>
</dbReference>
<feature type="domain" description="GAF" evidence="1">
    <location>
        <begin position="25"/>
        <end position="167"/>
    </location>
</feature>
<keyword evidence="2" id="KW-0547">Nucleotide-binding</keyword>